<comment type="caution">
    <text evidence="3">The sequence shown here is derived from an EMBL/GenBank/DDBJ whole genome shotgun (WGS) entry which is preliminary data.</text>
</comment>
<evidence type="ECO:0000256" key="2">
    <source>
        <dbReference type="SAM" id="Phobius"/>
    </source>
</evidence>
<dbReference type="EMBL" id="BMHY01000011">
    <property type="protein sequence ID" value="GGG82664.1"/>
    <property type="molecule type" value="Genomic_DNA"/>
</dbReference>
<dbReference type="AlphaFoldDB" id="A0A917HLW8"/>
<gene>
    <name evidence="3" type="ORF">GCM10010918_45130</name>
</gene>
<feature type="region of interest" description="Disordered" evidence="1">
    <location>
        <begin position="22"/>
        <end position="59"/>
    </location>
</feature>
<keyword evidence="2" id="KW-1133">Transmembrane helix</keyword>
<accession>A0A917HLW8</accession>
<evidence type="ECO:0000313" key="4">
    <source>
        <dbReference type="Proteomes" id="UP000600247"/>
    </source>
</evidence>
<reference evidence="3 4" key="1">
    <citation type="journal article" date="2014" name="Int. J. Syst. Evol. Microbiol.">
        <title>Complete genome sequence of Corynebacterium casei LMG S-19264T (=DSM 44701T), isolated from a smear-ripened cheese.</title>
        <authorList>
            <consortium name="US DOE Joint Genome Institute (JGI-PGF)"/>
            <person name="Walter F."/>
            <person name="Albersmeier A."/>
            <person name="Kalinowski J."/>
            <person name="Ruckert C."/>
        </authorList>
    </citation>
    <scope>NUCLEOTIDE SEQUENCE [LARGE SCALE GENOMIC DNA]</scope>
    <source>
        <strain evidence="3 4">CGMCC 1.15286</strain>
    </source>
</reference>
<proteinExistence type="predicted"/>
<dbReference type="Gene3D" id="3.40.190.10">
    <property type="entry name" value="Periplasmic binding protein-like II"/>
    <property type="match status" value="1"/>
</dbReference>
<feature type="compositionally biased region" description="Basic and acidic residues" evidence="1">
    <location>
        <begin position="22"/>
        <end position="41"/>
    </location>
</feature>
<name>A0A917HLW8_9BACL</name>
<keyword evidence="4" id="KW-1185">Reference proteome</keyword>
<protein>
    <recommendedName>
        <fullName evidence="5">J domain-containing protein</fullName>
    </recommendedName>
</protein>
<evidence type="ECO:0008006" key="5">
    <source>
        <dbReference type="Google" id="ProtNLM"/>
    </source>
</evidence>
<feature type="transmembrane region" description="Helical" evidence="2">
    <location>
        <begin position="112"/>
        <end position="132"/>
    </location>
</feature>
<dbReference type="Proteomes" id="UP000600247">
    <property type="component" value="Unassembled WGS sequence"/>
</dbReference>
<evidence type="ECO:0000313" key="3">
    <source>
        <dbReference type="EMBL" id="GGG82664.1"/>
    </source>
</evidence>
<organism evidence="3 4">
    <name type="scientific">Paenibacillus radicis</name>
    <name type="common">ex Gao et al. 2016</name>
    <dbReference type="NCBI Taxonomy" id="1737354"/>
    <lineage>
        <taxon>Bacteria</taxon>
        <taxon>Bacillati</taxon>
        <taxon>Bacillota</taxon>
        <taxon>Bacilli</taxon>
        <taxon>Bacillales</taxon>
        <taxon>Paenibacillaceae</taxon>
        <taxon>Paenibacillus</taxon>
    </lineage>
</organism>
<keyword evidence="2" id="KW-0472">Membrane</keyword>
<keyword evidence="2" id="KW-0812">Transmembrane</keyword>
<sequence>MNELQQAYQTMGLPEHASKDEVEKRYTILMRQERSRQKQQDAMRSAEAPGSETAKVQTGTPDFETVTRAYRFILEYEDKVAAEQFNAQEYGKYKNMAGTAQKVDHFWRYYKFHVFGGIALIALIIYAVTLYIDHREEQARLASLPPVDLSVMYIGEFYMNSDDNKTGTEEQIENALLAQFPDWKRFKVNFTYVAMEAKDQMDMASQQKAMVMLATEKPDIYILDKATFNWIAPQGAFLNLDDIASGLVKDTFQTDAAFKYKTEEDTAEHVYGIDISSSPLIKNIPVLAKDNFIVGVRVTSDKSEKALAFIEHFLAAK</sequence>
<evidence type="ECO:0000256" key="1">
    <source>
        <dbReference type="SAM" id="MobiDB-lite"/>
    </source>
</evidence>
<dbReference type="RefSeq" id="WP_188891707.1">
    <property type="nucleotide sequence ID" value="NZ_BMHY01000011.1"/>
</dbReference>